<evidence type="ECO:0000256" key="1">
    <source>
        <dbReference type="SAM" id="SignalP"/>
    </source>
</evidence>
<name>A0A3T0KTD2_9BACI</name>
<dbReference type="RefSeq" id="WP_127760811.1">
    <property type="nucleotide sequence ID" value="NZ_CP026095.1"/>
</dbReference>
<dbReference type="KEGG" id="pasa:BAOM_3080"/>
<feature type="chain" id="PRO_5039605789" description="Lipoprotein" evidence="1">
    <location>
        <begin position="22"/>
        <end position="180"/>
    </location>
</feature>
<evidence type="ECO:0000313" key="2">
    <source>
        <dbReference type="EMBL" id="AZV43689.1"/>
    </source>
</evidence>
<evidence type="ECO:0008006" key="4">
    <source>
        <dbReference type="Google" id="ProtNLM"/>
    </source>
</evidence>
<reference evidence="2 3" key="1">
    <citation type="submission" date="2018-01" db="EMBL/GenBank/DDBJ databases">
        <title>Bacillus asahii Genome sequencing and assembly.</title>
        <authorList>
            <person name="Jiang H."/>
            <person name="Feng Y."/>
            <person name="Zhao F."/>
            <person name="Lin X."/>
        </authorList>
    </citation>
    <scope>NUCLEOTIDE SEQUENCE [LARGE SCALE GENOMIC DNA]</scope>
    <source>
        <strain evidence="2 3">OM18</strain>
    </source>
</reference>
<dbReference type="EMBL" id="CP026095">
    <property type="protein sequence ID" value="AZV43689.1"/>
    <property type="molecule type" value="Genomic_DNA"/>
</dbReference>
<proteinExistence type="predicted"/>
<keyword evidence="1" id="KW-0732">Signal</keyword>
<dbReference type="Proteomes" id="UP000283095">
    <property type="component" value="Chromosome"/>
</dbReference>
<dbReference type="PROSITE" id="PS51257">
    <property type="entry name" value="PROKAR_LIPOPROTEIN"/>
    <property type="match status" value="1"/>
</dbReference>
<sequence>MKKLIQLIIIASILFSLSACNTKQSETAHKVTAVQSNELTQEYTVTKVIDNVEGNDEYFGVSEESDNNIYFTSDYIQSTGQLHEGDTIEAFFEDITIDDSLLYVKKTNKPANIVTESFKVTSIEGNQYIATSTTHSADKPQLIFTMDDIEGNKRINVNDHVTGYYIEAGKEDIFYKVKRE</sequence>
<organism evidence="2 3">
    <name type="scientific">Peribacillus asahii</name>
    <dbReference type="NCBI Taxonomy" id="228899"/>
    <lineage>
        <taxon>Bacteria</taxon>
        <taxon>Bacillati</taxon>
        <taxon>Bacillota</taxon>
        <taxon>Bacilli</taxon>
        <taxon>Bacillales</taxon>
        <taxon>Bacillaceae</taxon>
        <taxon>Peribacillus</taxon>
    </lineage>
</organism>
<dbReference type="AlphaFoldDB" id="A0A3T0KTD2"/>
<evidence type="ECO:0000313" key="3">
    <source>
        <dbReference type="Proteomes" id="UP000283095"/>
    </source>
</evidence>
<protein>
    <recommendedName>
        <fullName evidence="4">Lipoprotein</fullName>
    </recommendedName>
</protein>
<dbReference type="OrthoDB" id="10007767at2"/>
<accession>A0A3T0KTD2</accession>
<feature type="signal peptide" evidence="1">
    <location>
        <begin position="1"/>
        <end position="21"/>
    </location>
</feature>
<gene>
    <name evidence="2" type="ORF">BAOM_3080</name>
</gene>